<reference evidence="2" key="1">
    <citation type="journal article" date="2019" name="Int. J. Syst. Evol. Microbiol.">
        <title>The Global Catalogue of Microorganisms (GCM) 10K type strain sequencing project: providing services to taxonomists for standard genome sequencing and annotation.</title>
        <authorList>
            <consortium name="The Broad Institute Genomics Platform"/>
            <consortium name="The Broad Institute Genome Sequencing Center for Infectious Disease"/>
            <person name="Wu L."/>
            <person name="Ma J."/>
        </authorList>
    </citation>
    <scope>NUCLEOTIDE SEQUENCE [LARGE SCALE GENOMIC DNA]</scope>
    <source>
        <strain evidence="2">JCM 4147</strain>
    </source>
</reference>
<sequence length="246" mass="27266">MTDALRLPGDPSELHLRISYADELLDTPHADALERWDVTVLHGQGVHDDSRCPAVPGECITPLCPAYARDGIKVGSMTFFRVHVDRGQNAYWALEEETEELYEIAQAVLDPDTGNFNESANEMLEYAGSGLLVMDRVTLDEDWRGHGLGAPLALEAILRLMPGCRAIACSPGVTDLTGARLRDQAEWERVTAKITRGWEELGFRRHQETVYLLSPASEVLEAQRDVLRRRLAELSASWRAAQAGAS</sequence>
<evidence type="ECO:0008006" key="3">
    <source>
        <dbReference type="Google" id="ProtNLM"/>
    </source>
</evidence>
<dbReference type="RefSeq" id="WP_344514845.1">
    <property type="nucleotide sequence ID" value="NZ_BAAATU010000031.1"/>
</dbReference>
<comment type="caution">
    <text evidence="1">The sequence shown here is derived from an EMBL/GenBank/DDBJ whole genome shotgun (WGS) entry which is preliminary data.</text>
</comment>
<accession>A0ABW1GKP9</accession>
<gene>
    <name evidence="1" type="ORF">ACFP1B_13520</name>
</gene>
<organism evidence="1 2">
    <name type="scientific">Streptomyces pulveraceus</name>
    <dbReference type="NCBI Taxonomy" id="68258"/>
    <lineage>
        <taxon>Bacteria</taxon>
        <taxon>Bacillati</taxon>
        <taxon>Actinomycetota</taxon>
        <taxon>Actinomycetes</taxon>
        <taxon>Kitasatosporales</taxon>
        <taxon>Streptomycetaceae</taxon>
        <taxon>Streptomyces</taxon>
    </lineage>
</organism>
<evidence type="ECO:0000313" key="2">
    <source>
        <dbReference type="Proteomes" id="UP001596200"/>
    </source>
</evidence>
<dbReference type="EMBL" id="JBHSPU010000013">
    <property type="protein sequence ID" value="MFC5914442.1"/>
    <property type="molecule type" value="Genomic_DNA"/>
</dbReference>
<protein>
    <recommendedName>
        <fullName evidence="3">N-acetyltransferase domain-containing protein</fullName>
    </recommendedName>
</protein>
<proteinExistence type="predicted"/>
<dbReference type="Proteomes" id="UP001596200">
    <property type="component" value="Unassembled WGS sequence"/>
</dbReference>
<evidence type="ECO:0000313" key="1">
    <source>
        <dbReference type="EMBL" id="MFC5914442.1"/>
    </source>
</evidence>
<name>A0ABW1GKP9_9ACTN</name>
<keyword evidence="2" id="KW-1185">Reference proteome</keyword>